<dbReference type="OrthoDB" id="448448at2759"/>
<evidence type="ECO:0000256" key="2">
    <source>
        <dbReference type="ARBA" id="ARBA00022801"/>
    </source>
</evidence>
<dbReference type="PANTHER" id="PTHR45629">
    <property type="entry name" value="SNF2/RAD54 FAMILY MEMBER"/>
    <property type="match status" value="1"/>
</dbReference>
<feature type="region of interest" description="Disordered" evidence="4">
    <location>
        <begin position="1003"/>
        <end position="1028"/>
    </location>
</feature>
<dbReference type="FunFam" id="3.40.50.300:FF:000821">
    <property type="entry name" value="DNA excision repair protein ERCC-6-like 2 isoform X1"/>
    <property type="match status" value="1"/>
</dbReference>
<dbReference type="Pfam" id="PF25806">
    <property type="entry name" value="RHH_ERCC6L2"/>
    <property type="match status" value="1"/>
</dbReference>
<evidence type="ECO:0000313" key="7">
    <source>
        <dbReference type="RefSeq" id="XP_021566108.1"/>
    </source>
</evidence>
<dbReference type="Pfam" id="PF14773">
    <property type="entry name" value="VIGSSK"/>
    <property type="match status" value="1"/>
</dbReference>
<dbReference type="RefSeq" id="XP_021566108.1">
    <property type="nucleotide sequence ID" value="XM_021710433.1"/>
</dbReference>
<dbReference type="SMART" id="SM00490">
    <property type="entry name" value="HELICc"/>
    <property type="match status" value="1"/>
</dbReference>
<dbReference type="Proteomes" id="UP000189704">
    <property type="component" value="Unplaced"/>
</dbReference>
<dbReference type="PROSITE" id="PS51194">
    <property type="entry name" value="HELICASE_CTER"/>
    <property type="match status" value="1"/>
</dbReference>
<dbReference type="CDD" id="cd18793">
    <property type="entry name" value="SF2_C_SNF"/>
    <property type="match status" value="1"/>
</dbReference>
<keyword evidence="6" id="KW-1185">Reference proteome</keyword>
<keyword evidence="3" id="KW-0547">Nucleotide-binding</keyword>
<dbReference type="InterPro" id="IPR057931">
    <property type="entry name" value="RHH_ERCC6L2"/>
</dbReference>
<dbReference type="Gene3D" id="3.40.50.10810">
    <property type="entry name" value="Tandem AAA-ATPase domain"/>
    <property type="match status" value="1"/>
</dbReference>
<feature type="compositionally biased region" description="Basic and acidic residues" evidence="4">
    <location>
        <begin position="1102"/>
        <end position="1115"/>
    </location>
</feature>
<keyword evidence="3" id="KW-0347">Helicase</keyword>
<reference evidence="7" key="1">
    <citation type="submission" date="2025-08" db="UniProtKB">
        <authorList>
            <consortium name="RefSeq"/>
        </authorList>
    </citation>
    <scope>IDENTIFICATION</scope>
</reference>
<dbReference type="Pfam" id="PF00271">
    <property type="entry name" value="Helicase_C"/>
    <property type="match status" value="1"/>
</dbReference>
<name>A0A3Q0DWJ9_CARSF</name>
<dbReference type="GeneID" id="103256330"/>
<feature type="region of interest" description="Disordered" evidence="4">
    <location>
        <begin position="433"/>
        <end position="458"/>
    </location>
</feature>
<protein>
    <submittedName>
        <fullName evidence="7">DNA excision repair protein ERCC-6-like 2</fullName>
    </submittedName>
</protein>
<gene>
    <name evidence="7" type="primary">ERCC6L2</name>
</gene>
<feature type="region of interest" description="Disordered" evidence="4">
    <location>
        <begin position="520"/>
        <end position="541"/>
    </location>
</feature>
<keyword evidence="3" id="KW-0067">ATP-binding</keyword>
<evidence type="ECO:0000313" key="6">
    <source>
        <dbReference type="Proteomes" id="UP000189704"/>
    </source>
</evidence>
<dbReference type="InterPro" id="IPR029256">
    <property type="entry name" value="Heliccase-ass-bd"/>
</dbReference>
<dbReference type="Pfam" id="PF00176">
    <property type="entry name" value="SNF2-rel_dom"/>
    <property type="match status" value="1"/>
</dbReference>
<feature type="region of interest" description="Disordered" evidence="4">
    <location>
        <begin position="1050"/>
        <end position="1115"/>
    </location>
</feature>
<evidence type="ECO:0000256" key="1">
    <source>
        <dbReference type="ARBA" id="ARBA00007025"/>
    </source>
</evidence>
<keyword evidence="2" id="KW-0378">Hydrolase</keyword>
<dbReference type="CTD" id="375748"/>
<feature type="compositionally biased region" description="Basic and acidic residues" evidence="4">
    <location>
        <begin position="646"/>
        <end position="662"/>
    </location>
</feature>
<comment type="similarity">
    <text evidence="1">Belongs to the SNF2/RAD54 helicase family.</text>
</comment>
<evidence type="ECO:0000256" key="3">
    <source>
        <dbReference type="ARBA" id="ARBA00022806"/>
    </source>
</evidence>
<dbReference type="KEGG" id="csyr:103256330"/>
<accession>A0A3Q0DWJ9</accession>
<dbReference type="GO" id="GO:0004386">
    <property type="term" value="F:helicase activity"/>
    <property type="evidence" value="ECO:0007669"/>
    <property type="project" value="UniProtKB-KW"/>
</dbReference>
<dbReference type="PANTHER" id="PTHR45629:SF7">
    <property type="entry name" value="DNA EXCISION REPAIR PROTEIN ERCC-6-RELATED"/>
    <property type="match status" value="1"/>
</dbReference>
<sequence length="1262" mass="142314">MKALKCYVRIGLTGTILQNNMKELWCVIDWAVPGLLGSGTYFKKQFSDPVEHGQRHTATKRELATGRKAMQRLAKKMSGWLLRRTKTLIKDQLPKKEDRMVYCSLTDFQKAVYQTVLETEDVTLILQSSQPCTCSSGRKKRNCCYKTNAHGETMKTLYLSYLAVLQKVANHVSLLQAASTSRQQETLIKRICDQVFSRFPHFVQKSKDAAFETLSDPKYSGKMKVLQQLLNHCRKNRDKVLLFSFSTKLLDVLQQYCMAAGLDYRRLDGSTKSEERLRIVKEFNSTQDVDICLVSTMAGGLGLNFVGANVVVLFDPTWNPANDLQAIDRAYRIGQCRDVKVFRLISLGTVEEIMYLRQVYKQQLHCVVVGSENAKRYFEAVQGSKEHRGELFGIHNLFKLRSQGSCLTRDILEREGQVEAGIMTATTWLKEGPPTCKLETPKEPDCQEPTAPEQPAQSLAKEACDLCSDFSDEESAGTSAVKTAKNKAPDSCKASGSPGQLTLLQCGFSKLLETKCKAVEDNTGNTPSADESSDEEPTYLSAEAEDAGCQKNQNSLGTSKHQKLDNILNPNEKCIFYKSEKTLKQSISSESDDEKKLKNTDEHCILHNVTESEDSDVVYPTQQTPHRFPENSVSKPPLDGSENSETENHVKTMTDDDVQKTDDKGNEIISKILNPKNTTLKSVMNKKGTSDISEESDDIEISSKTRVKKDRATISLRFKRKKKNKGELHNFPGIMKRTNELPTRDEDHNSQFIDDYSSSDDDLSISRFSSSKQNQRPKTRKDRISLSSKLPSHNKKNGTFVPRKPMKFSNETVSQEQMYESLDKFLGGMQEVAYIHSNQNVIGSSKAENHMSRWAAHDVFELKQFSQLPANIAVCSSKTYKEKVNADTLTHTKKDQPPSEGSISFPLYFSHPVSQKEKKVYRTDQTTFIIGQTPKGIRRKQFEEMMSYFNSSSTKEFAKHIINATSEERQKMLRDFYASQYPEVKEFFVDSASECISSACEKRERVKKKSEKREPHTKGRLSSSETLSLKDSADKISQICGSKKRKGKSIKFQNHSSCREEALSDDAETQKPPVSSTQETDSGKKSQASKDTVASHSLNSKSEAHDRTLESTVKDQENLTRTDVLSGPLFKLENKKVENPALENTSVVDLLGDTSILDDLFKSHGNSPTQQPKKVRSRPVEKAKQRPKDFWDILNEQNDDSLSKLTDLAVIETLCEKTPLAASSKSKEEPETCLWKSNENFLWKNFRSNNADENTTNTQSDT</sequence>
<dbReference type="GO" id="GO:0005524">
    <property type="term" value="F:ATP binding"/>
    <property type="evidence" value="ECO:0007669"/>
    <property type="project" value="InterPro"/>
</dbReference>
<dbReference type="InterPro" id="IPR027417">
    <property type="entry name" value="P-loop_NTPase"/>
</dbReference>
<dbReference type="InterPro" id="IPR001650">
    <property type="entry name" value="Helicase_C-like"/>
</dbReference>
<dbReference type="Gene3D" id="3.40.50.300">
    <property type="entry name" value="P-loop containing nucleotide triphosphate hydrolases"/>
    <property type="match status" value="1"/>
</dbReference>
<dbReference type="InterPro" id="IPR000330">
    <property type="entry name" value="SNF2_N"/>
</dbReference>
<dbReference type="SUPFAM" id="SSF52540">
    <property type="entry name" value="P-loop containing nucleoside triphosphate hydrolases"/>
    <property type="match status" value="2"/>
</dbReference>
<dbReference type="GO" id="GO:0016787">
    <property type="term" value="F:hydrolase activity"/>
    <property type="evidence" value="ECO:0007669"/>
    <property type="project" value="UniProtKB-KW"/>
</dbReference>
<dbReference type="AlphaFoldDB" id="A0A3Q0DWJ9"/>
<dbReference type="STRING" id="1868482.ENSTSYP00000012729"/>
<feature type="domain" description="Helicase C-terminal" evidence="5">
    <location>
        <begin position="225"/>
        <end position="375"/>
    </location>
</feature>
<dbReference type="InterPro" id="IPR050496">
    <property type="entry name" value="SNF2_RAD54_helicase_repair"/>
</dbReference>
<feature type="region of interest" description="Disordered" evidence="4">
    <location>
        <begin position="1162"/>
        <end position="1184"/>
    </location>
</feature>
<dbReference type="InterPro" id="IPR049730">
    <property type="entry name" value="SNF2/RAD54-like_C"/>
</dbReference>
<evidence type="ECO:0000259" key="5">
    <source>
        <dbReference type="PROSITE" id="PS51194"/>
    </source>
</evidence>
<organism evidence="6 7">
    <name type="scientific">Carlito syrichta</name>
    <name type="common">Philippine tarsier</name>
    <name type="synonym">Tarsius syrichta</name>
    <dbReference type="NCBI Taxonomy" id="1868482"/>
    <lineage>
        <taxon>Eukaryota</taxon>
        <taxon>Metazoa</taxon>
        <taxon>Chordata</taxon>
        <taxon>Craniata</taxon>
        <taxon>Vertebrata</taxon>
        <taxon>Euteleostomi</taxon>
        <taxon>Mammalia</taxon>
        <taxon>Eutheria</taxon>
        <taxon>Euarchontoglires</taxon>
        <taxon>Primates</taxon>
        <taxon>Haplorrhini</taxon>
        <taxon>Tarsiiformes</taxon>
        <taxon>Tarsiidae</taxon>
        <taxon>Carlito</taxon>
    </lineage>
</organism>
<proteinExistence type="inferred from homology"/>
<evidence type="ECO:0000256" key="4">
    <source>
        <dbReference type="SAM" id="MobiDB-lite"/>
    </source>
</evidence>
<feature type="compositionally biased region" description="Polar residues" evidence="4">
    <location>
        <begin position="1072"/>
        <end position="1101"/>
    </location>
</feature>
<feature type="compositionally biased region" description="Basic and acidic residues" evidence="4">
    <location>
        <begin position="737"/>
        <end position="749"/>
    </location>
</feature>
<feature type="region of interest" description="Disordered" evidence="4">
    <location>
        <begin position="720"/>
        <end position="805"/>
    </location>
</feature>
<dbReference type="InterPro" id="IPR038718">
    <property type="entry name" value="SNF2-like_sf"/>
</dbReference>
<feature type="region of interest" description="Disordered" evidence="4">
    <location>
        <begin position="614"/>
        <end position="662"/>
    </location>
</feature>